<comment type="subcellular location">
    <subcellularLocation>
        <location evidence="1">Secreted</location>
    </subcellularLocation>
</comment>
<dbReference type="GO" id="GO:0005125">
    <property type="term" value="F:cytokine activity"/>
    <property type="evidence" value="ECO:0007669"/>
    <property type="project" value="UniProtKB-KW"/>
</dbReference>
<keyword evidence="6" id="KW-1015">Disulfide bond</keyword>
<dbReference type="EMBL" id="JAUNZN010000007">
    <property type="protein sequence ID" value="KAK4818909.1"/>
    <property type="molecule type" value="Genomic_DNA"/>
</dbReference>
<evidence type="ECO:0000313" key="11">
    <source>
        <dbReference type="Proteomes" id="UP001333110"/>
    </source>
</evidence>
<evidence type="ECO:0000256" key="7">
    <source>
        <dbReference type="ARBA" id="ARBA00045924"/>
    </source>
</evidence>
<evidence type="ECO:0000256" key="6">
    <source>
        <dbReference type="ARBA" id="ARBA00023157"/>
    </source>
</evidence>
<evidence type="ECO:0000313" key="10">
    <source>
        <dbReference type="EMBL" id="KAK4818909.1"/>
    </source>
</evidence>
<comment type="similarity">
    <text evidence="2 8">Belongs to the IL-15/IL-21 family.</text>
</comment>
<name>A0AAN7N343_MYCAM</name>
<gene>
    <name evidence="10" type="ORF">QYF61_021986</name>
</gene>
<comment type="function">
    <text evidence="7">Cytokine with immunoregulatory activity. May promote the transition between innate and adaptive immunity. Induces the production of IgG(1) and IgG(3) in B-cells. Implicated in the generation and maintenance of T follicular helper (Tfh) cells and the formation of germinal-centers. Together with IL6, control the early generation of Tfh cells and are critical for an effective antibody response to acute viral infection. May play a role in proliferation and maturation of natural killer (NK) cells in synergy with IL15. May regulate proliferation of mature B- and T-cells in response to activating stimuli. In synergy with IL15 and IL18 stimulates interferon gamma production in T-cells and NK cells. During T-cell mediated immune response may inhibit dendritic cells (DC) activation and maturation.</text>
</comment>
<evidence type="ECO:0000256" key="1">
    <source>
        <dbReference type="ARBA" id="ARBA00004613"/>
    </source>
</evidence>
<dbReference type="GO" id="GO:0006955">
    <property type="term" value="P:immune response"/>
    <property type="evidence" value="ECO:0007669"/>
    <property type="project" value="InterPro"/>
</dbReference>
<dbReference type="Pfam" id="PF02372">
    <property type="entry name" value="IL15"/>
    <property type="match status" value="2"/>
</dbReference>
<organism evidence="10 11">
    <name type="scientific">Mycteria americana</name>
    <name type="common">Wood stork</name>
    <dbReference type="NCBI Taxonomy" id="33587"/>
    <lineage>
        <taxon>Eukaryota</taxon>
        <taxon>Metazoa</taxon>
        <taxon>Chordata</taxon>
        <taxon>Craniata</taxon>
        <taxon>Vertebrata</taxon>
        <taxon>Euteleostomi</taxon>
        <taxon>Archelosauria</taxon>
        <taxon>Archosauria</taxon>
        <taxon>Dinosauria</taxon>
        <taxon>Saurischia</taxon>
        <taxon>Theropoda</taxon>
        <taxon>Coelurosauria</taxon>
        <taxon>Aves</taxon>
        <taxon>Neognathae</taxon>
        <taxon>Neoaves</taxon>
        <taxon>Aequornithes</taxon>
        <taxon>Ciconiiformes</taxon>
        <taxon>Ciconiidae</taxon>
        <taxon>Mycteria</taxon>
    </lineage>
</organism>
<dbReference type="GO" id="GO:0005615">
    <property type="term" value="C:extracellular space"/>
    <property type="evidence" value="ECO:0007669"/>
    <property type="project" value="UniProtKB-KW"/>
</dbReference>
<feature type="coiled-coil region" evidence="9">
    <location>
        <begin position="511"/>
        <end position="543"/>
    </location>
</feature>
<evidence type="ECO:0000256" key="9">
    <source>
        <dbReference type="SAM" id="Coils"/>
    </source>
</evidence>
<evidence type="ECO:0000256" key="4">
    <source>
        <dbReference type="ARBA" id="ARBA00022525"/>
    </source>
</evidence>
<dbReference type="GO" id="GO:0045954">
    <property type="term" value="P:positive regulation of natural killer cell mediated cytotoxicity"/>
    <property type="evidence" value="ECO:0007669"/>
    <property type="project" value="TreeGrafter"/>
</dbReference>
<keyword evidence="9" id="KW-0175">Coiled coil</keyword>
<keyword evidence="5" id="KW-0732">Signal</keyword>
<dbReference type="InterPro" id="IPR003443">
    <property type="entry name" value="IL-15/IL-21_fam"/>
</dbReference>
<dbReference type="PANTHER" id="PTHR14356">
    <property type="entry name" value="INTERLEUKIN-15-RELATED"/>
    <property type="match status" value="1"/>
</dbReference>
<protein>
    <recommendedName>
        <fullName evidence="8">Interleukin</fullName>
    </recommendedName>
</protein>
<comment type="caution">
    <text evidence="10">The sequence shown here is derived from an EMBL/GenBank/DDBJ whole genome shotgun (WGS) entry which is preliminary data.</text>
</comment>
<keyword evidence="4" id="KW-0964">Secreted</keyword>
<dbReference type="GO" id="GO:0005126">
    <property type="term" value="F:cytokine receptor binding"/>
    <property type="evidence" value="ECO:0007669"/>
    <property type="project" value="InterPro"/>
</dbReference>
<evidence type="ECO:0000256" key="2">
    <source>
        <dbReference type="ARBA" id="ARBA00006050"/>
    </source>
</evidence>
<keyword evidence="3 8" id="KW-0202">Cytokine</keyword>
<sequence>MLWEHQALTCSQGQSEGERKVKAKEETDAKITSNKRGLLIDLLSIALSMEYMEKRTQAIGVPQLARFLGLEKRGSHSRKIPGAPLSISAHEGTHDVTILGGRGGGWGRGTAVVLHCLSLASNRQQLEIVLNILPTQLDLRTVQATFQTEMGGFYISSKEQYIGRYVAYLSTAQTEVFILNSTTLLLAHFKTKLISMERMIIFCMLFFCSSMALTAAPQKIAKYRQLLKTIQLLETTVKDKDVELLHTPENPVDGCLFTAVTCFQSGTLKLQPENSQVNSTFTQTIKALKRFTLSNPGKCDSSCESYEKKSPKEFLKSFAKLIKQFQIPRFTTPKLIDTNNQRIQNWEEWLKDGCAAIQRDLDRLGKFANKNLIKFNKGKCKVLHVGRNNPPHRREGSWDLIKVYECLIWGRGRSKEDGPRLFTVVPSDRPRGNWHKLKYRKSHFILYFIQNVNSAQTLQQAAQKGCGVSVLGDAQNLTRHNPEQPALVDATTIHLHLYTPNEKQECSWRTLQCYLSEMSTLENEIEDEDVDNLRNIKKNLQRLMTFMKKSSPVANTIYHSTKGKIRPYDIAFKGEKKQTHRFTRALRITLLPYKLGQKN</sequence>
<reference evidence="10 11" key="1">
    <citation type="journal article" date="2023" name="J. Hered.">
        <title>Chromosome-level genome of the wood stork (Mycteria americana) provides insight into avian chromosome evolution.</title>
        <authorList>
            <person name="Flamio R. Jr."/>
            <person name="Ramstad K.M."/>
        </authorList>
    </citation>
    <scope>NUCLEOTIDE SEQUENCE [LARGE SCALE GENOMIC DNA]</scope>
    <source>
        <strain evidence="10">JAX WOST 10</strain>
    </source>
</reference>
<dbReference type="AlphaFoldDB" id="A0AAN7N343"/>
<proteinExistence type="inferred from homology"/>
<dbReference type="Proteomes" id="UP001333110">
    <property type="component" value="Unassembled WGS sequence"/>
</dbReference>
<accession>A0AAN7N343</accession>
<evidence type="ECO:0000256" key="8">
    <source>
        <dbReference type="RuleBase" id="RU003453"/>
    </source>
</evidence>
<evidence type="ECO:0000256" key="5">
    <source>
        <dbReference type="ARBA" id="ARBA00022729"/>
    </source>
</evidence>
<evidence type="ECO:0000256" key="3">
    <source>
        <dbReference type="ARBA" id="ARBA00022514"/>
    </source>
</evidence>
<dbReference type="Gene3D" id="1.20.1250.70">
    <property type="entry name" value="Interleukin-15/Interleukin-21"/>
    <property type="match status" value="2"/>
</dbReference>
<dbReference type="SUPFAM" id="SSF47266">
    <property type="entry name" value="4-helical cytokines"/>
    <property type="match status" value="2"/>
</dbReference>
<keyword evidence="11" id="KW-1185">Reference proteome</keyword>
<dbReference type="PANTHER" id="PTHR14356:SF2">
    <property type="entry name" value="INTERLEUKIN-21"/>
    <property type="match status" value="1"/>
</dbReference>
<dbReference type="InterPro" id="IPR009079">
    <property type="entry name" value="4_helix_cytokine-like_core"/>
</dbReference>